<dbReference type="SMART" id="SM00228">
    <property type="entry name" value="PDZ"/>
    <property type="match status" value="5"/>
</dbReference>
<evidence type="ECO:0000256" key="3">
    <source>
        <dbReference type="ARBA" id="ARBA00022500"/>
    </source>
</evidence>
<dbReference type="FunFam" id="2.30.42.10:FF:000122">
    <property type="entry name" value="Pro-interleukin-16"/>
    <property type="match status" value="1"/>
</dbReference>
<dbReference type="InterPro" id="IPR020450">
    <property type="entry name" value="IL-16"/>
</dbReference>
<feature type="compositionally biased region" description="Basic and acidic residues" evidence="12">
    <location>
        <begin position="1004"/>
        <end position="1013"/>
    </location>
</feature>
<feature type="domain" description="PDZ" evidence="13">
    <location>
        <begin position="386"/>
        <end position="457"/>
    </location>
</feature>
<dbReference type="InterPro" id="IPR055287">
    <property type="entry name" value="IL-16-like"/>
</dbReference>
<name>A0A401RQJ5_CHIPU</name>
<accession>A0A401RQJ5</accession>
<keyword evidence="7" id="KW-0805">Transcription regulation</keyword>
<evidence type="ECO:0000256" key="10">
    <source>
        <dbReference type="ARBA" id="ARBA00024706"/>
    </source>
</evidence>
<keyword evidence="2 11" id="KW-0963">Cytoplasm</keyword>
<dbReference type="OrthoDB" id="42382at2759"/>
<comment type="subunit">
    <text evidence="11">Homotetramer.</text>
</comment>
<dbReference type="GO" id="GO:0005125">
    <property type="term" value="F:cytokine activity"/>
    <property type="evidence" value="ECO:0007669"/>
    <property type="project" value="UniProtKB-KW"/>
</dbReference>
<evidence type="ECO:0000256" key="5">
    <source>
        <dbReference type="ARBA" id="ARBA00022525"/>
    </source>
</evidence>
<evidence type="ECO:0000256" key="8">
    <source>
        <dbReference type="ARBA" id="ARBA00023163"/>
    </source>
</evidence>
<dbReference type="SUPFAM" id="SSF50156">
    <property type="entry name" value="PDZ domain-like"/>
    <property type="match status" value="5"/>
</dbReference>
<dbReference type="PANTHER" id="PTHR48484">
    <property type="entry name" value="PRO-INTERLEUKIN-16"/>
    <property type="match status" value="1"/>
</dbReference>
<evidence type="ECO:0000313" key="15">
    <source>
        <dbReference type="Proteomes" id="UP000287033"/>
    </source>
</evidence>
<organism evidence="14 15">
    <name type="scientific">Chiloscyllium punctatum</name>
    <name type="common">Brownbanded bambooshark</name>
    <name type="synonym">Hemiscyllium punctatum</name>
    <dbReference type="NCBI Taxonomy" id="137246"/>
    <lineage>
        <taxon>Eukaryota</taxon>
        <taxon>Metazoa</taxon>
        <taxon>Chordata</taxon>
        <taxon>Craniata</taxon>
        <taxon>Vertebrata</taxon>
        <taxon>Chondrichthyes</taxon>
        <taxon>Elasmobranchii</taxon>
        <taxon>Galeomorphii</taxon>
        <taxon>Galeoidea</taxon>
        <taxon>Orectolobiformes</taxon>
        <taxon>Hemiscylliidae</taxon>
        <taxon>Chiloscyllium</taxon>
    </lineage>
</organism>
<dbReference type="GO" id="GO:0050930">
    <property type="term" value="P:induction of positive chemotaxis"/>
    <property type="evidence" value="ECO:0007669"/>
    <property type="project" value="InterPro"/>
</dbReference>
<dbReference type="CDD" id="cd06763">
    <property type="entry name" value="PDZ7_PDZD2-PDZ4_hPro-IL-16-like"/>
    <property type="match status" value="1"/>
</dbReference>
<dbReference type="GO" id="GO:0030595">
    <property type="term" value="P:leukocyte chemotaxis"/>
    <property type="evidence" value="ECO:0007669"/>
    <property type="project" value="TreeGrafter"/>
</dbReference>
<feature type="compositionally biased region" description="Polar residues" evidence="12">
    <location>
        <begin position="978"/>
        <end position="988"/>
    </location>
</feature>
<feature type="region of interest" description="Disordered" evidence="12">
    <location>
        <begin position="652"/>
        <end position="675"/>
    </location>
</feature>
<dbReference type="InterPro" id="IPR036034">
    <property type="entry name" value="PDZ_sf"/>
</dbReference>
<dbReference type="Pfam" id="PF00595">
    <property type="entry name" value="PDZ"/>
    <property type="match status" value="5"/>
</dbReference>
<comment type="function">
    <text evidence="10 11">Interleukin-16 stimulates a migratory response in CD4+ lymphocytes, monocytes, and eosinophils. Primes CD4+ T-cells for IL-2 and IL-15 responsiveness. Also induces T-lymphocyte expression of interleukin 2 receptor. Ligand for CD4.</text>
</comment>
<evidence type="ECO:0000256" key="12">
    <source>
        <dbReference type="SAM" id="MobiDB-lite"/>
    </source>
</evidence>
<dbReference type="CDD" id="cd06762">
    <property type="entry name" value="PDZ6_PDZD2-PDZ3_hPro-IL-16-like"/>
    <property type="match status" value="1"/>
</dbReference>
<comment type="subcellular location">
    <subcellularLocation>
        <location evidence="11">Cytoplasm</location>
    </subcellularLocation>
    <subcellularLocation>
        <location evidence="1 11">Nucleus</location>
    </subcellularLocation>
    <subcellularLocation>
        <location evidence="11">Secreted</location>
    </subcellularLocation>
</comment>
<reference evidence="14 15" key="1">
    <citation type="journal article" date="2018" name="Nat. Ecol. Evol.">
        <title>Shark genomes provide insights into elasmobranch evolution and the origin of vertebrates.</title>
        <authorList>
            <person name="Hara Y"/>
            <person name="Yamaguchi K"/>
            <person name="Onimaru K"/>
            <person name="Kadota M"/>
            <person name="Koyanagi M"/>
            <person name="Keeley SD"/>
            <person name="Tatsumi K"/>
            <person name="Tanaka K"/>
            <person name="Motone F"/>
            <person name="Kageyama Y"/>
            <person name="Nozu R"/>
            <person name="Adachi N"/>
            <person name="Nishimura O"/>
            <person name="Nakagawa R"/>
            <person name="Tanegashima C"/>
            <person name="Kiyatake I"/>
            <person name="Matsumoto R"/>
            <person name="Murakumo K"/>
            <person name="Nishida K"/>
            <person name="Terakita A"/>
            <person name="Kuratani S"/>
            <person name="Sato K"/>
            <person name="Hyodo S Kuraku.S."/>
        </authorList>
    </citation>
    <scope>NUCLEOTIDE SEQUENCE [LARGE SCALE GENOMIC DNA]</scope>
</reference>
<evidence type="ECO:0000256" key="1">
    <source>
        <dbReference type="ARBA" id="ARBA00004123"/>
    </source>
</evidence>
<evidence type="ECO:0000256" key="7">
    <source>
        <dbReference type="ARBA" id="ARBA00023015"/>
    </source>
</evidence>
<feature type="compositionally biased region" description="Basic and acidic residues" evidence="12">
    <location>
        <begin position="655"/>
        <end position="675"/>
    </location>
</feature>
<feature type="region of interest" description="Disordered" evidence="12">
    <location>
        <begin position="1004"/>
        <end position="1097"/>
    </location>
</feature>
<evidence type="ECO:0000256" key="6">
    <source>
        <dbReference type="ARBA" id="ARBA00022737"/>
    </source>
</evidence>
<feature type="domain" description="PDZ" evidence="13">
    <location>
        <begin position="243"/>
        <end position="329"/>
    </location>
</feature>
<keyword evidence="4 11" id="KW-0202">Cytokine</keyword>
<keyword evidence="15" id="KW-1185">Reference proteome</keyword>
<keyword evidence="9 11" id="KW-0539">Nucleus</keyword>
<feature type="non-terminal residue" evidence="14">
    <location>
        <position position="1"/>
    </location>
</feature>
<feature type="region of interest" description="Disordered" evidence="12">
    <location>
        <begin position="571"/>
        <end position="600"/>
    </location>
</feature>
<keyword evidence="6" id="KW-0677">Repeat</keyword>
<dbReference type="EMBL" id="BEZZ01001800">
    <property type="protein sequence ID" value="GCC20487.1"/>
    <property type="molecule type" value="Genomic_DNA"/>
</dbReference>
<proteinExistence type="predicted"/>
<feature type="compositionally biased region" description="Pro residues" evidence="12">
    <location>
        <begin position="1039"/>
        <end position="1049"/>
    </location>
</feature>
<feature type="region of interest" description="Disordered" evidence="12">
    <location>
        <begin position="525"/>
        <end position="546"/>
    </location>
</feature>
<gene>
    <name evidence="11" type="primary">IL16</name>
    <name evidence="14" type="ORF">chiPu_0019047</name>
</gene>
<feature type="compositionally biased region" description="Low complexity" evidence="12">
    <location>
        <begin position="1378"/>
        <end position="1393"/>
    </location>
</feature>
<keyword evidence="3 11" id="KW-0145">Chemotaxis</keyword>
<protein>
    <recommendedName>
        <fullName evidence="11">Pro-interleukin-16</fullName>
    </recommendedName>
    <component>
        <recommendedName>
            <fullName evidence="11">Interleukin-16</fullName>
            <shortName evidence="11">IL-16</shortName>
        </recommendedName>
        <alternativeName>
            <fullName evidence="11">Lymphocyte chemoattractant factor</fullName>
            <shortName evidence="11">LCF</shortName>
        </alternativeName>
    </component>
</protein>
<evidence type="ECO:0000313" key="14">
    <source>
        <dbReference type="EMBL" id="GCC20487.1"/>
    </source>
</evidence>
<dbReference type="Proteomes" id="UP000287033">
    <property type="component" value="Unassembled WGS sequence"/>
</dbReference>
<dbReference type="GO" id="GO:0042609">
    <property type="term" value="F:CD4 receptor binding"/>
    <property type="evidence" value="ECO:0007669"/>
    <property type="project" value="TreeGrafter"/>
</dbReference>
<evidence type="ECO:0000256" key="9">
    <source>
        <dbReference type="ARBA" id="ARBA00023242"/>
    </source>
</evidence>
<dbReference type="FunFam" id="2.30.42.10:FF:000127">
    <property type="entry name" value="Pro-interleukin-16"/>
    <property type="match status" value="1"/>
</dbReference>
<evidence type="ECO:0000256" key="4">
    <source>
        <dbReference type="ARBA" id="ARBA00022514"/>
    </source>
</evidence>
<feature type="compositionally biased region" description="Polar residues" evidence="12">
    <location>
        <begin position="574"/>
        <end position="597"/>
    </location>
</feature>
<dbReference type="Gene3D" id="2.30.42.10">
    <property type="match status" value="5"/>
</dbReference>
<sequence length="1499" mass="161115">ESAVGSCRLYIATGDQELGIRTSVNGNEPSTLTVSSVISGGAADRDGRLSPGDTLLKINGSSLTGLSIQEADILIQSTRGLVDLVVANKQFTECKEDESPQKCSPVSDFTPGEYQKISWKREAYEEIISQEYKAEAVVGMELNKGRFIKSHCPQTGAPCQRIRCNSTGVNSYWLDRNVDSLVAMKQGLCSNPPTHPLCGNRKSLSQQLEASGGAWTMTKAVRSLSSAHLIHSCSSTSPSVISNIVLMKGQGKGLGFSVVGGRDSVYGPMGIFVKTIYPEGAAAADGRLREGDEILEVNGVLMNELTHDEAIQIFKHVRKGVLTLTVRTCLRSPGLSQGQSGAEHLSRSWSTSSTADFSRGTCSSSELDNMLFLQKTPHPNDRIIMEVALFKEDGVGLGIGLCSVCTPLQPSGIYIHTLSPGSVAHLDGRLRCGDRILKINTTSVHNLTLNEAYTLLQHCKSGPNDLTISRHPDPLISEQQFNEAILLTVESARFNKDSNPWSTQDQRRNEISFHRKQMWERYTDRSFTKKSQKPMTRSSSDSSYFNSPTTNSGTIFYINHSKGFQAGIPGSDGQMGTHTDSLGFTSPNGPEYSPTSTKDLHSAKIKELDKCAAEMMKRNINDSKRMRPQTPPPRIGSSLQKDQLAIEVNGGLHMHTKDGPSQHDLSQEVKSQKPPEDKAVYIDSNLLTSGLAGDQHLTVLDSNWLELKGANQANCPARPLLRRQACVNLCCEGEKQEACKQTAEATENLQTRSISAMMEDSGGEVVHNAMEGNQATAQSRRLSKPSAPPQRAESQDGTESKHSPFTNGLSDGDGSVENSNSNSTLSKSIASHKNETSQSLPPAEDVEGRTSKQLNLVLTDTAVEGRISQPSSKYAFPSRSQVTGSRNDQTGTSPTDDPELQGRATACSFEAGRNRTLMAGLKTESGATTSAAEKTSVKKGPPVAPKPVWSRQSLKASRNGMEVPDTMMKSSKERRFGSSRNVAPQAQSIKQRIYSFETLSSADTLDKGNKRDTCSPSPVSTKTVERTVSAPSIERDSKAPPPSPVPATQPPDNGKAVTVSQKVGAEPPAEAQDGKISSSCGPRRSNSVSSELSISPCGSPQVLSQLVKSPGLRTRSFPLASNSSYDAFEVKGTREGLLSASSDKIHTISNQVSHALMKSVLAFPQSPGSWCGSPRNTCPSSPYSPSNQDLLWTDQSPLASPVNNCQLEKGFSLSLAELRVCTISLTDENQSEDDKRERSSSLSACVSAQSVISSIPADELEKLIEEVKSLDEETLKQFEDIHVVVLHKEEGSGLGFSIGGGIDLENKVTTVHRVFPNGLAAQEGTIQKGDEILSINGQSLKGVTHTEALGILRQARLPKQAVIVIHKGKEGERKLSIPTESSATDSPTSSAADNKGNTFTAELEKNAGGLGFSLEGGKGSINGDKPLIINRIFKGGALDQNNIIQTGDELLQVNSTVLQGLSRFEAWNVIKSLPDGPCTATIRRIGPIPSTAKASQDAE</sequence>
<dbReference type="CDD" id="cd06759">
    <property type="entry name" value="PDZ3_PDZD2-PDZ1_hPro-IL-16-like"/>
    <property type="match status" value="1"/>
</dbReference>
<dbReference type="FunFam" id="2.30.42.10:FF:000147">
    <property type="entry name" value="Pro-interleukin-16"/>
    <property type="match status" value="1"/>
</dbReference>
<feature type="region of interest" description="Disordered" evidence="12">
    <location>
        <begin position="868"/>
        <end position="902"/>
    </location>
</feature>
<keyword evidence="5 11" id="KW-0964">Secreted</keyword>
<dbReference type="PRINTS" id="PR01931">
    <property type="entry name" value="INTRLEUKIN16"/>
</dbReference>
<feature type="region of interest" description="Disordered" evidence="12">
    <location>
        <begin position="1374"/>
        <end position="1395"/>
    </location>
</feature>
<comment type="caution">
    <text evidence="14">The sequence shown here is derived from an EMBL/GenBank/DDBJ whole genome shotgun (WGS) entry which is preliminary data.</text>
</comment>
<feature type="compositionally biased region" description="Polar residues" evidence="12">
    <location>
        <begin position="1075"/>
        <end position="1097"/>
    </location>
</feature>
<dbReference type="PANTHER" id="PTHR48484:SF2">
    <property type="entry name" value="PRO-INTERLEUKIN-16"/>
    <property type="match status" value="1"/>
</dbReference>
<feature type="domain" description="PDZ" evidence="13">
    <location>
        <begin position="1283"/>
        <end position="1355"/>
    </location>
</feature>
<feature type="domain" description="PDZ" evidence="13">
    <location>
        <begin position="1400"/>
        <end position="1472"/>
    </location>
</feature>
<dbReference type="GO" id="GO:0005737">
    <property type="term" value="C:cytoplasm"/>
    <property type="evidence" value="ECO:0007669"/>
    <property type="project" value="UniProtKB-SubCell"/>
</dbReference>
<feature type="domain" description="PDZ" evidence="13">
    <location>
        <begin position="8"/>
        <end position="90"/>
    </location>
</feature>
<feature type="region of interest" description="Disordered" evidence="12">
    <location>
        <begin position="774"/>
        <end position="850"/>
    </location>
</feature>
<evidence type="ECO:0000256" key="2">
    <source>
        <dbReference type="ARBA" id="ARBA00022490"/>
    </source>
</evidence>
<evidence type="ECO:0000256" key="11">
    <source>
        <dbReference type="RuleBase" id="RU363135"/>
    </source>
</evidence>
<evidence type="ECO:0000259" key="13">
    <source>
        <dbReference type="PROSITE" id="PS50106"/>
    </source>
</evidence>
<feature type="region of interest" description="Disordered" evidence="12">
    <location>
        <begin position="923"/>
        <end position="988"/>
    </location>
</feature>
<dbReference type="InterPro" id="IPR001478">
    <property type="entry name" value="PDZ"/>
</dbReference>
<dbReference type="GO" id="GO:0005615">
    <property type="term" value="C:extracellular space"/>
    <property type="evidence" value="ECO:0007669"/>
    <property type="project" value="UniProtKB-KW"/>
</dbReference>
<feature type="compositionally biased region" description="Polar residues" evidence="12">
    <location>
        <begin position="533"/>
        <end position="546"/>
    </location>
</feature>
<dbReference type="OMA" id="FFTKEAS"/>
<keyword evidence="8" id="KW-0804">Transcription</keyword>
<feature type="compositionally biased region" description="Polar residues" evidence="12">
    <location>
        <begin position="816"/>
        <end position="840"/>
    </location>
</feature>
<feature type="compositionally biased region" description="Polar residues" evidence="12">
    <location>
        <begin position="868"/>
        <end position="895"/>
    </location>
</feature>
<dbReference type="GO" id="GO:0005634">
    <property type="term" value="C:nucleus"/>
    <property type="evidence" value="ECO:0007669"/>
    <property type="project" value="UniProtKB-SubCell"/>
</dbReference>
<dbReference type="CDD" id="cd06760">
    <property type="entry name" value="PDZ4_PDZD2-PDZ2_hPro-IL-16-like"/>
    <property type="match status" value="1"/>
</dbReference>
<dbReference type="STRING" id="137246.A0A401RQJ5"/>
<dbReference type="PROSITE" id="PS50106">
    <property type="entry name" value="PDZ"/>
    <property type="match status" value="5"/>
</dbReference>